<dbReference type="GO" id="GO:0003729">
    <property type="term" value="F:mRNA binding"/>
    <property type="evidence" value="ECO:0007669"/>
    <property type="project" value="InterPro"/>
</dbReference>
<gene>
    <name evidence="7" type="ORF">S01H1_33229</name>
</gene>
<protein>
    <recommendedName>
        <fullName evidence="8">Addiction module toxin, HicA family</fullName>
    </recommendedName>
</protein>
<dbReference type="InterPro" id="IPR012933">
    <property type="entry name" value="HicA_mRNA_interferase"/>
</dbReference>
<reference evidence="7" key="1">
    <citation type="journal article" date="2014" name="Front. Microbiol.">
        <title>High frequency of phylogenetically diverse reductive dehalogenase-homologous genes in deep subseafloor sedimentary metagenomes.</title>
        <authorList>
            <person name="Kawai M."/>
            <person name="Futagami T."/>
            <person name="Toyoda A."/>
            <person name="Takaki Y."/>
            <person name="Nishi S."/>
            <person name="Hori S."/>
            <person name="Arai W."/>
            <person name="Tsubouchi T."/>
            <person name="Morono Y."/>
            <person name="Uchiyama I."/>
            <person name="Ito T."/>
            <person name="Fujiyama A."/>
            <person name="Inagaki F."/>
            <person name="Takami H."/>
        </authorList>
    </citation>
    <scope>NUCLEOTIDE SEQUENCE</scope>
    <source>
        <strain evidence="7">Expedition CK06-06</strain>
    </source>
</reference>
<keyword evidence="6" id="KW-0346">Stress response</keyword>
<dbReference type="GO" id="GO:0004519">
    <property type="term" value="F:endonuclease activity"/>
    <property type="evidence" value="ECO:0007669"/>
    <property type="project" value="UniProtKB-KW"/>
</dbReference>
<name>X0VE32_9ZZZZ</name>
<evidence type="ECO:0000256" key="6">
    <source>
        <dbReference type="ARBA" id="ARBA00023016"/>
    </source>
</evidence>
<keyword evidence="1" id="KW-1277">Toxin-antitoxin system</keyword>
<keyword evidence="4" id="KW-0378">Hydrolase</keyword>
<proteinExistence type="predicted"/>
<evidence type="ECO:0008006" key="8">
    <source>
        <dbReference type="Google" id="ProtNLM"/>
    </source>
</evidence>
<evidence type="ECO:0000256" key="3">
    <source>
        <dbReference type="ARBA" id="ARBA00022759"/>
    </source>
</evidence>
<comment type="caution">
    <text evidence="7">The sequence shown here is derived from an EMBL/GenBank/DDBJ whole genome shotgun (WGS) entry which is preliminary data.</text>
</comment>
<evidence type="ECO:0000256" key="1">
    <source>
        <dbReference type="ARBA" id="ARBA00022649"/>
    </source>
</evidence>
<evidence type="ECO:0000256" key="2">
    <source>
        <dbReference type="ARBA" id="ARBA00022722"/>
    </source>
</evidence>
<keyword evidence="3" id="KW-0255">Endonuclease</keyword>
<dbReference type="InterPro" id="IPR038570">
    <property type="entry name" value="HicA_sf"/>
</dbReference>
<dbReference type="GO" id="GO:0016787">
    <property type="term" value="F:hydrolase activity"/>
    <property type="evidence" value="ECO:0007669"/>
    <property type="project" value="UniProtKB-KW"/>
</dbReference>
<dbReference type="EMBL" id="BARS01020626">
    <property type="protein sequence ID" value="GAG09482.1"/>
    <property type="molecule type" value="Genomic_DNA"/>
</dbReference>
<dbReference type="AlphaFoldDB" id="X0VE32"/>
<accession>X0VE32</accession>
<keyword evidence="2" id="KW-0540">Nuclease</keyword>
<dbReference type="Gene3D" id="3.30.920.30">
    <property type="entry name" value="Hypothetical protein"/>
    <property type="match status" value="1"/>
</dbReference>
<keyword evidence="5" id="KW-0694">RNA-binding</keyword>
<dbReference type="Pfam" id="PF07927">
    <property type="entry name" value="HicA_toxin"/>
    <property type="match status" value="1"/>
</dbReference>
<evidence type="ECO:0000256" key="5">
    <source>
        <dbReference type="ARBA" id="ARBA00022884"/>
    </source>
</evidence>
<evidence type="ECO:0000313" key="7">
    <source>
        <dbReference type="EMBL" id="GAG09482.1"/>
    </source>
</evidence>
<evidence type="ECO:0000256" key="4">
    <source>
        <dbReference type="ARBA" id="ARBA00022801"/>
    </source>
</evidence>
<sequence>MPKLPGMSHRRAVRAFEKAGFWVVREGKHISMTEGGRIIIIPRANPINAFTMGGIIKDAGMTVKEFKKLL</sequence>
<organism evidence="7">
    <name type="scientific">marine sediment metagenome</name>
    <dbReference type="NCBI Taxonomy" id="412755"/>
    <lineage>
        <taxon>unclassified sequences</taxon>
        <taxon>metagenomes</taxon>
        <taxon>ecological metagenomes</taxon>
    </lineage>
</organism>
<dbReference type="SUPFAM" id="SSF54786">
    <property type="entry name" value="YcfA/nrd intein domain"/>
    <property type="match status" value="1"/>
</dbReference>